<feature type="transmembrane region" description="Helical" evidence="1">
    <location>
        <begin position="213"/>
        <end position="231"/>
    </location>
</feature>
<proteinExistence type="predicted"/>
<keyword evidence="1" id="KW-0472">Membrane</keyword>
<keyword evidence="1" id="KW-0812">Transmembrane</keyword>
<feature type="transmembrane region" description="Helical" evidence="1">
    <location>
        <begin position="33"/>
        <end position="54"/>
    </location>
</feature>
<keyword evidence="3" id="KW-1185">Reference proteome</keyword>
<dbReference type="Proteomes" id="UP000231501">
    <property type="component" value="Unassembled WGS sequence"/>
</dbReference>
<sequence length="285" mass="29960">MKASTGHRPQSRWRHVERLQDHLRERFWLRMHVFLIAALMLVALMLGGAALRVLGVESLAARYALLLSGSYLLYLGLLRLWAAALLRGESPIDGTPDVLDAGVRATDGLARRATSAPFHSGQGGDFAGGGASGDFSIEAPTAFSTDLPTPLSTACPSDLSPVSEAAGNAVGSAGDALGDLDDGLVVAIPLMLILGIATALGVCVFGLFGVEVLLAVAVEVALASVAGGMAWRRMSEEGWWRCALRRTWGPALALLVVGVLVGAGIDHWIPDARSLLHAWQLIRVG</sequence>
<protein>
    <recommendedName>
        <fullName evidence="4">Transmembrane protein</fullName>
    </recommendedName>
</protein>
<evidence type="ECO:0000313" key="2">
    <source>
        <dbReference type="EMBL" id="PIM52675.1"/>
    </source>
</evidence>
<dbReference type="EMBL" id="PEOG01000033">
    <property type="protein sequence ID" value="PIM52675.1"/>
    <property type="molecule type" value="Genomic_DNA"/>
</dbReference>
<keyword evidence="1" id="KW-1133">Transmembrane helix</keyword>
<dbReference type="OrthoDB" id="8797195at2"/>
<feature type="transmembrane region" description="Helical" evidence="1">
    <location>
        <begin position="60"/>
        <end position="82"/>
    </location>
</feature>
<dbReference type="AlphaFoldDB" id="A0A2G9C8H4"/>
<evidence type="ECO:0000256" key="1">
    <source>
        <dbReference type="SAM" id="Phobius"/>
    </source>
</evidence>
<comment type="caution">
    <text evidence="2">The sequence shown here is derived from an EMBL/GenBank/DDBJ whole genome shotgun (WGS) entry which is preliminary data.</text>
</comment>
<dbReference type="RefSeq" id="WP_099862164.1">
    <property type="nucleotide sequence ID" value="NZ_PEOG01000033.1"/>
</dbReference>
<gene>
    <name evidence="2" type="ORF">CS062_13560</name>
</gene>
<evidence type="ECO:0000313" key="3">
    <source>
        <dbReference type="Proteomes" id="UP000231501"/>
    </source>
</evidence>
<feature type="transmembrane region" description="Helical" evidence="1">
    <location>
        <begin position="184"/>
        <end position="207"/>
    </location>
</feature>
<feature type="transmembrane region" description="Helical" evidence="1">
    <location>
        <begin position="251"/>
        <end position="269"/>
    </location>
</feature>
<name>A0A2G9C8H4_9BURK</name>
<reference evidence="2 3" key="1">
    <citation type="submission" date="2017-11" db="EMBL/GenBank/DDBJ databases">
        <title>Draft genome sequence of Mitsuaria sp. HWN-4.</title>
        <authorList>
            <person name="Gundlapally S.R."/>
        </authorList>
    </citation>
    <scope>NUCLEOTIDE SEQUENCE [LARGE SCALE GENOMIC DNA]</scope>
    <source>
        <strain evidence="2 3">HWN-4</strain>
    </source>
</reference>
<organism evidence="2 3">
    <name type="scientific">Roseateles chitinivorans</name>
    <dbReference type="NCBI Taxonomy" id="2917965"/>
    <lineage>
        <taxon>Bacteria</taxon>
        <taxon>Pseudomonadati</taxon>
        <taxon>Pseudomonadota</taxon>
        <taxon>Betaproteobacteria</taxon>
        <taxon>Burkholderiales</taxon>
        <taxon>Sphaerotilaceae</taxon>
        <taxon>Roseateles</taxon>
    </lineage>
</organism>
<accession>A0A2G9C8H4</accession>
<evidence type="ECO:0008006" key="4">
    <source>
        <dbReference type="Google" id="ProtNLM"/>
    </source>
</evidence>